<keyword evidence="2" id="KW-1185">Reference proteome</keyword>
<dbReference type="PANTHER" id="PTHR33067">
    <property type="entry name" value="RNA-DIRECTED DNA POLYMERASE-RELATED"/>
    <property type="match status" value="1"/>
</dbReference>
<sequence length="87" mass="9843">ASINLVPLEIYKRSGLGMLRPINIGMQMVEKYIKKSVDIVEDVLVKVNDEEITFAVGKEVEIPKSYENISMSDDCKVDTDPKNQNQK</sequence>
<proteinExistence type="predicted"/>
<gene>
    <name evidence="1" type="ORF">HAX54_031660</name>
</gene>
<evidence type="ECO:0000313" key="2">
    <source>
        <dbReference type="Proteomes" id="UP000823775"/>
    </source>
</evidence>
<evidence type="ECO:0000313" key="1">
    <source>
        <dbReference type="EMBL" id="MCD9643813.1"/>
    </source>
</evidence>
<dbReference type="EMBL" id="JACEIK010004002">
    <property type="protein sequence ID" value="MCD9643813.1"/>
    <property type="molecule type" value="Genomic_DNA"/>
</dbReference>
<accession>A0ABS8V9E8</accession>
<dbReference type="Proteomes" id="UP000823775">
    <property type="component" value="Unassembled WGS sequence"/>
</dbReference>
<feature type="non-terminal residue" evidence="1">
    <location>
        <position position="87"/>
    </location>
</feature>
<protein>
    <submittedName>
        <fullName evidence="1">Uncharacterized protein</fullName>
    </submittedName>
</protein>
<reference evidence="1 2" key="1">
    <citation type="journal article" date="2021" name="BMC Genomics">
        <title>Datura genome reveals duplications of psychoactive alkaloid biosynthetic genes and high mutation rate following tissue culture.</title>
        <authorList>
            <person name="Rajewski A."/>
            <person name="Carter-House D."/>
            <person name="Stajich J."/>
            <person name="Litt A."/>
        </authorList>
    </citation>
    <scope>NUCLEOTIDE SEQUENCE [LARGE SCALE GENOMIC DNA]</scope>
    <source>
        <strain evidence="1">AR-01</strain>
    </source>
</reference>
<name>A0ABS8V9E8_DATST</name>
<comment type="caution">
    <text evidence="1">The sequence shown here is derived from an EMBL/GenBank/DDBJ whole genome shotgun (WGS) entry which is preliminary data.</text>
</comment>
<feature type="non-terminal residue" evidence="1">
    <location>
        <position position="1"/>
    </location>
</feature>
<dbReference type="PANTHER" id="PTHR33067:SF9">
    <property type="entry name" value="RNA-DIRECTED DNA POLYMERASE"/>
    <property type="match status" value="1"/>
</dbReference>
<organism evidence="1 2">
    <name type="scientific">Datura stramonium</name>
    <name type="common">Jimsonweed</name>
    <name type="synonym">Common thornapple</name>
    <dbReference type="NCBI Taxonomy" id="4076"/>
    <lineage>
        <taxon>Eukaryota</taxon>
        <taxon>Viridiplantae</taxon>
        <taxon>Streptophyta</taxon>
        <taxon>Embryophyta</taxon>
        <taxon>Tracheophyta</taxon>
        <taxon>Spermatophyta</taxon>
        <taxon>Magnoliopsida</taxon>
        <taxon>eudicotyledons</taxon>
        <taxon>Gunneridae</taxon>
        <taxon>Pentapetalae</taxon>
        <taxon>asterids</taxon>
        <taxon>lamiids</taxon>
        <taxon>Solanales</taxon>
        <taxon>Solanaceae</taxon>
        <taxon>Solanoideae</taxon>
        <taxon>Datureae</taxon>
        <taxon>Datura</taxon>
    </lineage>
</organism>